<evidence type="ECO:0000256" key="1">
    <source>
        <dbReference type="ARBA" id="ARBA00006484"/>
    </source>
</evidence>
<dbReference type="AlphaFoldDB" id="A0A6A6H0N8"/>
<name>A0A6A6H0N8_VIRVR</name>
<accession>A0A6A6H0N8</accession>
<organism evidence="3 4">
    <name type="scientific">Viridothelium virens</name>
    <name type="common">Speckled blister lichen</name>
    <name type="synonym">Trypethelium virens</name>
    <dbReference type="NCBI Taxonomy" id="1048519"/>
    <lineage>
        <taxon>Eukaryota</taxon>
        <taxon>Fungi</taxon>
        <taxon>Dikarya</taxon>
        <taxon>Ascomycota</taxon>
        <taxon>Pezizomycotina</taxon>
        <taxon>Dothideomycetes</taxon>
        <taxon>Dothideomycetes incertae sedis</taxon>
        <taxon>Trypetheliales</taxon>
        <taxon>Trypetheliaceae</taxon>
        <taxon>Viridothelium</taxon>
    </lineage>
</organism>
<dbReference type="PANTHER" id="PTHR24320:SF283">
    <property type="entry name" value="RETINOL DEHYDROGENASE 11"/>
    <property type="match status" value="1"/>
</dbReference>
<dbReference type="PANTHER" id="PTHR24320">
    <property type="entry name" value="RETINOL DEHYDROGENASE"/>
    <property type="match status" value="1"/>
</dbReference>
<comment type="similarity">
    <text evidence="1">Belongs to the short-chain dehydrogenases/reductases (SDR) family.</text>
</comment>
<dbReference type="GO" id="GO:0016491">
    <property type="term" value="F:oxidoreductase activity"/>
    <property type="evidence" value="ECO:0007669"/>
    <property type="project" value="UniProtKB-KW"/>
</dbReference>
<reference evidence="3" key="1">
    <citation type="journal article" date="2020" name="Stud. Mycol.">
        <title>101 Dothideomycetes genomes: a test case for predicting lifestyles and emergence of pathogens.</title>
        <authorList>
            <person name="Haridas S."/>
            <person name="Albert R."/>
            <person name="Binder M."/>
            <person name="Bloem J."/>
            <person name="Labutti K."/>
            <person name="Salamov A."/>
            <person name="Andreopoulos B."/>
            <person name="Baker S."/>
            <person name="Barry K."/>
            <person name="Bills G."/>
            <person name="Bluhm B."/>
            <person name="Cannon C."/>
            <person name="Castanera R."/>
            <person name="Culley D."/>
            <person name="Daum C."/>
            <person name="Ezra D."/>
            <person name="Gonzalez J."/>
            <person name="Henrissat B."/>
            <person name="Kuo A."/>
            <person name="Liang C."/>
            <person name="Lipzen A."/>
            <person name="Lutzoni F."/>
            <person name="Magnuson J."/>
            <person name="Mondo S."/>
            <person name="Nolan M."/>
            <person name="Ohm R."/>
            <person name="Pangilinan J."/>
            <person name="Park H.-J."/>
            <person name="Ramirez L."/>
            <person name="Alfaro M."/>
            <person name="Sun H."/>
            <person name="Tritt A."/>
            <person name="Yoshinaga Y."/>
            <person name="Zwiers L.-H."/>
            <person name="Turgeon B."/>
            <person name="Goodwin S."/>
            <person name="Spatafora J."/>
            <person name="Crous P."/>
            <person name="Grigoriev I."/>
        </authorList>
    </citation>
    <scope>NUCLEOTIDE SEQUENCE</scope>
    <source>
        <strain evidence="3">Tuck. ex Michener</strain>
    </source>
</reference>
<dbReference type="InterPro" id="IPR036291">
    <property type="entry name" value="NAD(P)-bd_dom_sf"/>
</dbReference>
<gene>
    <name evidence="3" type="ORF">EV356DRAFT_569463</name>
</gene>
<dbReference type="PRINTS" id="PR00081">
    <property type="entry name" value="GDHRDH"/>
</dbReference>
<dbReference type="SUPFAM" id="SSF51735">
    <property type="entry name" value="NAD(P)-binding Rossmann-fold domains"/>
    <property type="match status" value="1"/>
</dbReference>
<sequence length="339" mass="37036">MLTHPEFNPQTTAREAASAFASTISGKTVVIVGVSPNSLGETLALAIASQNPGLLILASRTDAKLREVAKQVATGSPSTNVKLILLNLSSQVSIRQAADQIREVTQKINILINNAATNPGTHEFTPERIEMQFGSNHIGPFLLTNLLLPELRNAAKVTSHGSTRIVNVSSTGHRLSPIRFHDYNFEGKEVPLDERPPVNLPESLTRTSEGAYNPFLAYGQSKTGNILFSIFLREHLHGSGILSFAVHPGSIWTNLSRSLDDEQRDFIARTGDFSKNQDQGAAPMVVAAFDPSLNNSNPSDIYFDECKIADPAPHARSLQVATKLWELSEQLIFRPQHQD</sequence>
<evidence type="ECO:0000256" key="2">
    <source>
        <dbReference type="ARBA" id="ARBA00023002"/>
    </source>
</evidence>
<dbReference type="Proteomes" id="UP000800092">
    <property type="component" value="Unassembled WGS sequence"/>
</dbReference>
<dbReference type="OrthoDB" id="191139at2759"/>
<protein>
    <submittedName>
        <fullName evidence="3">NAD(P)-binding protein</fullName>
    </submittedName>
</protein>
<keyword evidence="4" id="KW-1185">Reference proteome</keyword>
<proteinExistence type="inferred from homology"/>
<keyword evidence="2" id="KW-0560">Oxidoreductase</keyword>
<dbReference type="EMBL" id="ML991825">
    <property type="protein sequence ID" value="KAF2231585.1"/>
    <property type="molecule type" value="Genomic_DNA"/>
</dbReference>
<dbReference type="Gene3D" id="3.40.50.720">
    <property type="entry name" value="NAD(P)-binding Rossmann-like Domain"/>
    <property type="match status" value="1"/>
</dbReference>
<evidence type="ECO:0000313" key="4">
    <source>
        <dbReference type="Proteomes" id="UP000800092"/>
    </source>
</evidence>
<dbReference type="Pfam" id="PF00106">
    <property type="entry name" value="adh_short"/>
    <property type="match status" value="1"/>
</dbReference>
<dbReference type="InterPro" id="IPR002347">
    <property type="entry name" value="SDR_fam"/>
</dbReference>
<evidence type="ECO:0000313" key="3">
    <source>
        <dbReference type="EMBL" id="KAF2231585.1"/>
    </source>
</evidence>